<feature type="signal peptide" evidence="1">
    <location>
        <begin position="1"/>
        <end position="30"/>
    </location>
</feature>
<name>A0A939EHH3_9HYPH</name>
<evidence type="ECO:0000313" key="3">
    <source>
        <dbReference type="Proteomes" id="UP000664096"/>
    </source>
</evidence>
<feature type="chain" id="PRO_5038082050" evidence="1">
    <location>
        <begin position="31"/>
        <end position="139"/>
    </location>
</feature>
<evidence type="ECO:0000256" key="1">
    <source>
        <dbReference type="SAM" id="SignalP"/>
    </source>
</evidence>
<evidence type="ECO:0000313" key="2">
    <source>
        <dbReference type="EMBL" id="MBN9673291.1"/>
    </source>
</evidence>
<proteinExistence type="predicted"/>
<keyword evidence="1" id="KW-0732">Signal</keyword>
<sequence length="139" mass="15272">MIARTKDCNFTALAASLFVFSAAVPSLSYAGSETANTDALTAKISEMPYSQARPVVLQAGWQPVQNPVPDDLAFFSRAIYEQGYVEVAMCSPVGETPCIFYFKNAQGQYLKVQTLLEVPHVASVSVLKNEAAYRYEARY</sequence>
<dbReference type="RefSeq" id="WP_207143135.1">
    <property type="nucleotide sequence ID" value="NZ_JAEKJZ010000006.1"/>
</dbReference>
<comment type="caution">
    <text evidence="2">The sequence shown here is derived from an EMBL/GenBank/DDBJ whole genome shotgun (WGS) entry which is preliminary data.</text>
</comment>
<gene>
    <name evidence="2" type="ORF">JF539_23230</name>
</gene>
<organism evidence="2 3">
    <name type="scientific">Roseibium aggregatum</name>
    <dbReference type="NCBI Taxonomy" id="187304"/>
    <lineage>
        <taxon>Bacteria</taxon>
        <taxon>Pseudomonadati</taxon>
        <taxon>Pseudomonadota</taxon>
        <taxon>Alphaproteobacteria</taxon>
        <taxon>Hyphomicrobiales</taxon>
        <taxon>Stappiaceae</taxon>
        <taxon>Roseibium</taxon>
    </lineage>
</organism>
<accession>A0A939EHH3</accession>
<reference evidence="2" key="1">
    <citation type="submission" date="2020-12" db="EMBL/GenBank/DDBJ databases">
        <title>Oil enriched cultivation method for isolating marine PHA-producing bacteria.</title>
        <authorList>
            <person name="Zheng W."/>
            <person name="Yu S."/>
            <person name="Huang Y."/>
        </authorList>
    </citation>
    <scope>NUCLEOTIDE SEQUENCE</scope>
    <source>
        <strain evidence="2">SY-2-12</strain>
    </source>
</reference>
<protein>
    <submittedName>
        <fullName evidence="2">Uncharacterized protein</fullName>
    </submittedName>
</protein>
<dbReference type="EMBL" id="JAEKJZ010000006">
    <property type="protein sequence ID" value="MBN9673291.1"/>
    <property type="molecule type" value="Genomic_DNA"/>
</dbReference>
<dbReference type="Proteomes" id="UP000664096">
    <property type="component" value="Unassembled WGS sequence"/>
</dbReference>
<dbReference type="AlphaFoldDB" id="A0A939EHH3"/>